<feature type="domain" description="M23ase beta-sheet core" evidence="2">
    <location>
        <begin position="183"/>
        <end position="277"/>
    </location>
</feature>
<feature type="transmembrane region" description="Helical" evidence="1">
    <location>
        <begin position="24"/>
        <end position="49"/>
    </location>
</feature>
<dbReference type="AlphaFoldDB" id="A0A937XE97"/>
<proteinExistence type="predicted"/>
<dbReference type="EMBL" id="VGIR01000035">
    <property type="protein sequence ID" value="MBM3331577.1"/>
    <property type="molecule type" value="Genomic_DNA"/>
</dbReference>
<keyword evidence="1" id="KW-0812">Transmembrane</keyword>
<sequence length="288" mass="31385">MEPLQVLVALKRRNRFLNLFVPAYAIYLGIAGVVALFVLGSLLGSLAVSRLTDSGRVGRLSRENANLKAQVAAYAAAMDTFRQFMTRAEQVDNKLRASISLPLIPSDIRLMGIGGNQPPSPEPRVDAMLRRVRFEQQSLSEIEAALKEQESRLKNVPSIWPVQGWIGSGYGYRRDPFTGRREMHAGLDIVAPTGSPVAATAAGRVVYAGWKSGWGRCVELEHGAGIRTFYAHCRTLKVSGGENVLRGDVIATVGNSGRSTGTHLHYAVLKNGNWVNPDNYVLTQLSAN</sequence>
<dbReference type="InterPro" id="IPR050570">
    <property type="entry name" value="Cell_wall_metabolism_enzyme"/>
</dbReference>
<keyword evidence="1" id="KW-1133">Transmembrane helix</keyword>
<evidence type="ECO:0000313" key="4">
    <source>
        <dbReference type="Proteomes" id="UP000779900"/>
    </source>
</evidence>
<reference evidence="3" key="1">
    <citation type="submission" date="2019-03" db="EMBL/GenBank/DDBJ databases">
        <title>Lake Tanganyika Metagenome-Assembled Genomes (MAGs).</title>
        <authorList>
            <person name="Tran P."/>
        </authorList>
    </citation>
    <scope>NUCLEOTIDE SEQUENCE</scope>
    <source>
        <strain evidence="3">K_DeepCast_150m_m2_040</strain>
    </source>
</reference>
<name>A0A937XE97_UNCW3</name>
<dbReference type="GO" id="GO:0004222">
    <property type="term" value="F:metalloendopeptidase activity"/>
    <property type="evidence" value="ECO:0007669"/>
    <property type="project" value="TreeGrafter"/>
</dbReference>
<dbReference type="InterPro" id="IPR011055">
    <property type="entry name" value="Dup_hybrid_motif"/>
</dbReference>
<evidence type="ECO:0000256" key="1">
    <source>
        <dbReference type="SAM" id="Phobius"/>
    </source>
</evidence>
<comment type="caution">
    <text evidence="3">The sequence shown here is derived from an EMBL/GenBank/DDBJ whole genome shotgun (WGS) entry which is preliminary data.</text>
</comment>
<dbReference type="Gene3D" id="2.70.70.10">
    <property type="entry name" value="Glucose Permease (Domain IIA)"/>
    <property type="match status" value="1"/>
</dbReference>
<evidence type="ECO:0000259" key="2">
    <source>
        <dbReference type="Pfam" id="PF01551"/>
    </source>
</evidence>
<protein>
    <submittedName>
        <fullName evidence="3">M23 family metallopeptidase</fullName>
    </submittedName>
</protein>
<dbReference type="SUPFAM" id="SSF51261">
    <property type="entry name" value="Duplicated hybrid motif"/>
    <property type="match status" value="1"/>
</dbReference>
<dbReference type="PANTHER" id="PTHR21666:SF286">
    <property type="entry name" value="LIPOPROTEIN NLPD"/>
    <property type="match status" value="1"/>
</dbReference>
<dbReference type="Pfam" id="PF01551">
    <property type="entry name" value="Peptidase_M23"/>
    <property type="match status" value="1"/>
</dbReference>
<dbReference type="FunFam" id="2.70.70.10:FF:000006">
    <property type="entry name" value="M23 family peptidase"/>
    <property type="match status" value="1"/>
</dbReference>
<dbReference type="CDD" id="cd12797">
    <property type="entry name" value="M23_peptidase"/>
    <property type="match status" value="1"/>
</dbReference>
<dbReference type="InterPro" id="IPR016047">
    <property type="entry name" value="M23ase_b-sheet_dom"/>
</dbReference>
<dbReference type="PANTHER" id="PTHR21666">
    <property type="entry name" value="PEPTIDASE-RELATED"/>
    <property type="match status" value="1"/>
</dbReference>
<evidence type="ECO:0000313" key="3">
    <source>
        <dbReference type="EMBL" id="MBM3331577.1"/>
    </source>
</evidence>
<dbReference type="Proteomes" id="UP000779900">
    <property type="component" value="Unassembled WGS sequence"/>
</dbReference>
<organism evidence="3 4">
    <name type="scientific">candidate division WOR-3 bacterium</name>
    <dbReference type="NCBI Taxonomy" id="2052148"/>
    <lineage>
        <taxon>Bacteria</taxon>
        <taxon>Bacteria division WOR-3</taxon>
    </lineage>
</organism>
<accession>A0A937XE97</accession>
<gene>
    <name evidence="3" type="ORF">FJY68_06955</name>
</gene>
<keyword evidence="1" id="KW-0472">Membrane</keyword>